<evidence type="ECO:0000256" key="1">
    <source>
        <dbReference type="ARBA" id="ARBA00010718"/>
    </source>
</evidence>
<dbReference type="InterPro" id="IPR041891">
    <property type="entry name" value="Alpha_CA_prokaryot-like"/>
</dbReference>
<dbReference type="SUPFAM" id="SSF51069">
    <property type="entry name" value="Carbonic anhydrase"/>
    <property type="match status" value="1"/>
</dbReference>
<dbReference type="InterPro" id="IPR023561">
    <property type="entry name" value="Carbonic_anhydrase_a-class"/>
</dbReference>
<dbReference type="GO" id="GO:0008270">
    <property type="term" value="F:zinc ion binding"/>
    <property type="evidence" value="ECO:0007669"/>
    <property type="project" value="InterPro"/>
</dbReference>
<dbReference type="InterPro" id="IPR036398">
    <property type="entry name" value="CA_dom_sf"/>
</dbReference>
<gene>
    <name evidence="10" type="ORF">S7711_08405</name>
</gene>
<feature type="compositionally biased region" description="Low complexity" evidence="7">
    <location>
        <begin position="172"/>
        <end position="202"/>
    </location>
</feature>
<dbReference type="GO" id="GO:0004089">
    <property type="term" value="F:carbonate dehydratase activity"/>
    <property type="evidence" value="ECO:0007669"/>
    <property type="project" value="UniProtKB-EC"/>
</dbReference>
<feature type="chain" id="PRO_5001771355" description="carbonic anhydrase" evidence="8">
    <location>
        <begin position="21"/>
        <end position="345"/>
    </location>
</feature>
<keyword evidence="8" id="KW-0732">Signal</keyword>
<evidence type="ECO:0000256" key="2">
    <source>
        <dbReference type="ARBA" id="ARBA00012925"/>
    </source>
</evidence>
<evidence type="ECO:0000256" key="8">
    <source>
        <dbReference type="SAM" id="SignalP"/>
    </source>
</evidence>
<dbReference type="Pfam" id="PF00194">
    <property type="entry name" value="Carb_anhydrase"/>
    <property type="match status" value="2"/>
</dbReference>
<reference evidence="10 11" key="1">
    <citation type="journal article" date="2014" name="BMC Genomics">
        <title>Comparative genome sequencing reveals chemotype-specific gene clusters in the toxigenic black mold Stachybotrys.</title>
        <authorList>
            <person name="Semeiks J."/>
            <person name="Borek D."/>
            <person name="Otwinowski Z."/>
            <person name="Grishin N.V."/>
        </authorList>
    </citation>
    <scope>NUCLEOTIDE SEQUENCE [LARGE SCALE GENOMIC DNA]</scope>
    <source>
        <strain evidence="11">CBS 109288 / IBT 7711</strain>
    </source>
</reference>
<protein>
    <recommendedName>
        <fullName evidence="2">carbonic anhydrase</fullName>
        <ecNumber evidence="2">4.2.1.1</ecNumber>
    </recommendedName>
</protein>
<name>A0A084AVK5_STACB</name>
<organism evidence="10 11">
    <name type="scientific">Stachybotrys chartarum (strain CBS 109288 / IBT 7711)</name>
    <name type="common">Toxic black mold</name>
    <name type="synonym">Stilbospora chartarum</name>
    <dbReference type="NCBI Taxonomy" id="1280523"/>
    <lineage>
        <taxon>Eukaryota</taxon>
        <taxon>Fungi</taxon>
        <taxon>Dikarya</taxon>
        <taxon>Ascomycota</taxon>
        <taxon>Pezizomycotina</taxon>
        <taxon>Sordariomycetes</taxon>
        <taxon>Hypocreomycetidae</taxon>
        <taxon>Hypocreales</taxon>
        <taxon>Stachybotryaceae</taxon>
        <taxon>Stachybotrys</taxon>
    </lineage>
</organism>
<evidence type="ECO:0000256" key="3">
    <source>
        <dbReference type="ARBA" id="ARBA00022723"/>
    </source>
</evidence>
<evidence type="ECO:0000256" key="6">
    <source>
        <dbReference type="ARBA" id="ARBA00048348"/>
    </source>
</evidence>
<comment type="similarity">
    <text evidence="1">Belongs to the alpha-carbonic anhydrase family.</text>
</comment>
<evidence type="ECO:0000256" key="5">
    <source>
        <dbReference type="ARBA" id="ARBA00023239"/>
    </source>
</evidence>
<dbReference type="Proteomes" id="UP000028045">
    <property type="component" value="Unassembled WGS sequence"/>
</dbReference>
<evidence type="ECO:0000259" key="9">
    <source>
        <dbReference type="PROSITE" id="PS51144"/>
    </source>
</evidence>
<dbReference type="PANTHER" id="PTHR18952:SF265">
    <property type="entry name" value="CARBONIC ANHYDRASE"/>
    <property type="match status" value="1"/>
</dbReference>
<dbReference type="OrthoDB" id="429145at2759"/>
<dbReference type="EMBL" id="KL648533">
    <property type="protein sequence ID" value="KEY69334.1"/>
    <property type="molecule type" value="Genomic_DNA"/>
</dbReference>
<dbReference type="Gene3D" id="3.10.200.10">
    <property type="entry name" value="Alpha carbonic anhydrase"/>
    <property type="match status" value="1"/>
</dbReference>
<dbReference type="AlphaFoldDB" id="A0A084AVK5"/>
<dbReference type="InterPro" id="IPR001148">
    <property type="entry name" value="CA_dom"/>
</dbReference>
<dbReference type="SMART" id="SM01057">
    <property type="entry name" value="Carb_anhydrase"/>
    <property type="match status" value="1"/>
</dbReference>
<keyword evidence="5" id="KW-0456">Lyase</keyword>
<accession>A0A084AVK5</accession>
<evidence type="ECO:0000313" key="11">
    <source>
        <dbReference type="Proteomes" id="UP000028045"/>
    </source>
</evidence>
<keyword evidence="3" id="KW-0479">Metal-binding</keyword>
<feature type="domain" description="Alpha-carbonic anhydrase" evidence="9">
    <location>
        <begin position="39"/>
        <end position="345"/>
    </location>
</feature>
<sequence>MSFRVACGVVLALCAERTLASCAYGTSLFPRAEGEIKVNTFGYSGAIGPTNWHRLDVAANSLCATGAHQSPIDMVEGAFSVIPASDLSIEIPDFSNGTEFENLGTTVEVIAPGGTMSIAGVEHTLQQFHFHLPSEHLDNGLSRAMEMHMVWEGPEGQIAVIGTYIDVSDGSAADAPAEAPAETPAEIPTETPQPTPEAETATGMTGGFFIPAQVRKERMIRRERARRQAISRRQEAPAAPAGTTALLETVLSSVGQISTAGTSVRTGPLIMSEVVDIINSGSFQTYSGSLTTPPCSEGVRWLVSDQVLSVQLSTFNSARSVIGFNARFPQNFLNLATPAVATPAE</sequence>
<dbReference type="EC" id="4.2.1.1" evidence="2"/>
<keyword evidence="4" id="KW-0862">Zinc</keyword>
<dbReference type="PROSITE" id="PS51144">
    <property type="entry name" value="ALPHA_CA_2"/>
    <property type="match status" value="1"/>
</dbReference>
<evidence type="ECO:0000256" key="7">
    <source>
        <dbReference type="SAM" id="MobiDB-lite"/>
    </source>
</evidence>
<evidence type="ECO:0000256" key="4">
    <source>
        <dbReference type="ARBA" id="ARBA00022833"/>
    </source>
</evidence>
<dbReference type="CDD" id="cd03124">
    <property type="entry name" value="alpha_CA_prokaryotic_like"/>
    <property type="match status" value="1"/>
</dbReference>
<feature type="region of interest" description="Disordered" evidence="7">
    <location>
        <begin position="171"/>
        <end position="206"/>
    </location>
</feature>
<dbReference type="PANTHER" id="PTHR18952">
    <property type="entry name" value="CARBONIC ANHYDRASE"/>
    <property type="match status" value="1"/>
</dbReference>
<evidence type="ECO:0000313" key="10">
    <source>
        <dbReference type="EMBL" id="KEY69334.1"/>
    </source>
</evidence>
<comment type="catalytic activity">
    <reaction evidence="6">
        <text>hydrogencarbonate + H(+) = CO2 + H2O</text>
        <dbReference type="Rhea" id="RHEA:10748"/>
        <dbReference type="ChEBI" id="CHEBI:15377"/>
        <dbReference type="ChEBI" id="CHEBI:15378"/>
        <dbReference type="ChEBI" id="CHEBI:16526"/>
        <dbReference type="ChEBI" id="CHEBI:17544"/>
        <dbReference type="EC" id="4.2.1.1"/>
    </reaction>
</comment>
<feature type="signal peptide" evidence="8">
    <location>
        <begin position="1"/>
        <end position="20"/>
    </location>
</feature>
<dbReference type="HOGENOM" id="CLU_039326_0_1_1"/>
<proteinExistence type="inferred from homology"/>
<keyword evidence="11" id="KW-1185">Reference proteome</keyword>